<keyword evidence="3" id="KW-0964">Secreted</keyword>
<sequence length="167" mass="18862">MLRQLVIIAAIWFAFASAPLPQLQNHPAQYRDIIPAPVKKFVSEFTEQDLATLRQFYQNYHTYRNDEEAKAALSALSPQLSATLGQYMSYSYGQVASLGPEARAFFIELDRRSSQTRAQMYSSTSPNRAQMKQARLELINKYRAMSPAGQGTSRGIFQFSSCTSQMT</sequence>
<keyword evidence="6" id="KW-0446">Lipid-binding</keyword>
<dbReference type="AlphaFoldDB" id="A0A0C2G4L0"/>
<evidence type="ECO:0000256" key="2">
    <source>
        <dbReference type="ARBA" id="ARBA00006648"/>
    </source>
</evidence>
<dbReference type="GO" id="GO:0008289">
    <property type="term" value="F:lipid binding"/>
    <property type="evidence" value="ECO:0007669"/>
    <property type="project" value="UniProtKB-KW"/>
</dbReference>
<gene>
    <name evidence="8" type="ORF">ANCDUO_13931</name>
</gene>
<comment type="similarity">
    <text evidence="2">Belongs to the fatty-acid and retinol-binding protein (FARBP) family.</text>
</comment>
<dbReference type="Pfam" id="PF05823">
    <property type="entry name" value="Gp-FAR-1"/>
    <property type="match status" value="1"/>
</dbReference>
<dbReference type="GO" id="GO:0005576">
    <property type="term" value="C:extracellular region"/>
    <property type="evidence" value="ECO:0007669"/>
    <property type="project" value="UniProtKB-SubCell"/>
</dbReference>
<evidence type="ECO:0000256" key="4">
    <source>
        <dbReference type="ARBA" id="ARBA00022729"/>
    </source>
</evidence>
<evidence type="ECO:0000313" key="8">
    <source>
        <dbReference type="EMBL" id="KIH55900.1"/>
    </source>
</evidence>
<name>A0A0C2G4L0_9BILA</name>
<proteinExistence type="inferred from homology"/>
<dbReference type="Proteomes" id="UP000054047">
    <property type="component" value="Unassembled WGS sequence"/>
</dbReference>
<evidence type="ECO:0000256" key="1">
    <source>
        <dbReference type="ARBA" id="ARBA00004613"/>
    </source>
</evidence>
<keyword evidence="9" id="KW-1185">Reference proteome</keyword>
<dbReference type="InterPro" id="IPR008632">
    <property type="entry name" value="Gp-FAR-1"/>
</dbReference>
<feature type="signal peptide" evidence="7">
    <location>
        <begin position="1"/>
        <end position="16"/>
    </location>
</feature>
<keyword evidence="5" id="KW-0175">Coiled coil</keyword>
<protein>
    <submittedName>
        <fullName evidence="8">Nematode fatty acid retinoid binding protein</fullName>
    </submittedName>
</protein>
<reference evidence="8 9" key="1">
    <citation type="submission" date="2013-12" db="EMBL/GenBank/DDBJ databases">
        <title>Draft genome of the parsitic nematode Ancylostoma duodenale.</title>
        <authorList>
            <person name="Mitreva M."/>
        </authorList>
    </citation>
    <scope>NUCLEOTIDE SEQUENCE [LARGE SCALE GENOMIC DNA]</scope>
    <source>
        <strain evidence="8 9">Zhejiang</strain>
    </source>
</reference>
<feature type="chain" id="PRO_5002148931" evidence="7">
    <location>
        <begin position="17"/>
        <end position="167"/>
    </location>
</feature>
<organism evidence="8 9">
    <name type="scientific">Ancylostoma duodenale</name>
    <dbReference type="NCBI Taxonomy" id="51022"/>
    <lineage>
        <taxon>Eukaryota</taxon>
        <taxon>Metazoa</taxon>
        <taxon>Ecdysozoa</taxon>
        <taxon>Nematoda</taxon>
        <taxon>Chromadorea</taxon>
        <taxon>Rhabditida</taxon>
        <taxon>Rhabditina</taxon>
        <taxon>Rhabditomorpha</taxon>
        <taxon>Strongyloidea</taxon>
        <taxon>Ancylostomatidae</taxon>
        <taxon>Ancylostomatinae</taxon>
        <taxon>Ancylostoma</taxon>
    </lineage>
</organism>
<dbReference type="EMBL" id="KN736547">
    <property type="protein sequence ID" value="KIH55900.1"/>
    <property type="molecule type" value="Genomic_DNA"/>
</dbReference>
<evidence type="ECO:0000256" key="3">
    <source>
        <dbReference type="ARBA" id="ARBA00022525"/>
    </source>
</evidence>
<evidence type="ECO:0000256" key="5">
    <source>
        <dbReference type="ARBA" id="ARBA00023054"/>
    </source>
</evidence>
<comment type="subcellular location">
    <subcellularLocation>
        <location evidence="1">Secreted</location>
    </subcellularLocation>
</comment>
<dbReference type="Gene3D" id="1.20.120.1100">
    <property type="match status" value="1"/>
</dbReference>
<evidence type="ECO:0000256" key="6">
    <source>
        <dbReference type="ARBA" id="ARBA00023121"/>
    </source>
</evidence>
<evidence type="ECO:0000313" key="9">
    <source>
        <dbReference type="Proteomes" id="UP000054047"/>
    </source>
</evidence>
<evidence type="ECO:0000256" key="7">
    <source>
        <dbReference type="SAM" id="SignalP"/>
    </source>
</evidence>
<accession>A0A0C2G4L0</accession>
<keyword evidence="4 7" id="KW-0732">Signal</keyword>